<organism evidence="2 3">
    <name type="scientific">Terrimonas ginsenosidimutans</name>
    <dbReference type="NCBI Taxonomy" id="2908004"/>
    <lineage>
        <taxon>Bacteria</taxon>
        <taxon>Pseudomonadati</taxon>
        <taxon>Bacteroidota</taxon>
        <taxon>Chitinophagia</taxon>
        <taxon>Chitinophagales</taxon>
        <taxon>Chitinophagaceae</taxon>
        <taxon>Terrimonas</taxon>
    </lineage>
</organism>
<sequence length="409" mass="46430">MKLLCLIFFGLTVSTSFSQDTLSRAFVNRFAYTFELDSVSIRGPGWDSLQQDIKRAQFIMLGENHSSPLLSFFTKHLLNAAAKSGFDHFLLETGPVASRKLASLYSPDEKVFGKRLHDFLSEFKMKAGSPPAEFIAMKNDVTMYAAAFANKYKVIGLDKEYASSVDYLLNELGRYSTKGLKAEYDAALLRAAFHKKMEVETDNYPHITESGRDTVISRFLDHVAGENKDARFIVDELRKSFLIYGLNEGGQYYQSEEVRLANVKKNFGQLYYKYPGGPSGFKAIVKFGNVHAERGISYYWHFDVGNLLTEIAASNGNTSLHIHGMRRYRYREDGTVADFYNDGYEVYPNIISQTDSTKWTVIDLRPMRLLILSGKMKVKSKQELDLIVKNDLVLLTPVDGAYRSSMNYE</sequence>
<feature type="chain" id="PRO_5045763105" description="Haem-binding uptake Tiki superfamily ChaN domain-containing protein" evidence="1">
    <location>
        <begin position="19"/>
        <end position="409"/>
    </location>
</feature>
<name>A0ABS9KKS6_9BACT</name>
<evidence type="ECO:0008006" key="4">
    <source>
        <dbReference type="Google" id="ProtNLM"/>
    </source>
</evidence>
<keyword evidence="3" id="KW-1185">Reference proteome</keyword>
<evidence type="ECO:0000313" key="3">
    <source>
        <dbReference type="Proteomes" id="UP001165367"/>
    </source>
</evidence>
<gene>
    <name evidence="2" type="ORF">LZZ85_01465</name>
</gene>
<evidence type="ECO:0000256" key="1">
    <source>
        <dbReference type="SAM" id="SignalP"/>
    </source>
</evidence>
<protein>
    <recommendedName>
        <fullName evidence="4">Haem-binding uptake Tiki superfamily ChaN domain-containing protein</fullName>
    </recommendedName>
</protein>
<dbReference type="RefSeq" id="WP_237868146.1">
    <property type="nucleotide sequence ID" value="NZ_JAKLTR010000001.1"/>
</dbReference>
<keyword evidence="1" id="KW-0732">Signal</keyword>
<reference evidence="2" key="1">
    <citation type="submission" date="2022-01" db="EMBL/GenBank/DDBJ databases">
        <authorList>
            <person name="Jo J.-H."/>
            <person name="Im W.-T."/>
        </authorList>
    </citation>
    <scope>NUCLEOTIDE SEQUENCE</scope>
    <source>
        <strain evidence="2">NA20</strain>
    </source>
</reference>
<feature type="signal peptide" evidence="1">
    <location>
        <begin position="1"/>
        <end position="18"/>
    </location>
</feature>
<accession>A0ABS9KKS6</accession>
<comment type="caution">
    <text evidence="2">The sequence shown here is derived from an EMBL/GenBank/DDBJ whole genome shotgun (WGS) entry which is preliminary data.</text>
</comment>
<dbReference type="Proteomes" id="UP001165367">
    <property type="component" value="Unassembled WGS sequence"/>
</dbReference>
<proteinExistence type="predicted"/>
<dbReference type="EMBL" id="JAKLTR010000001">
    <property type="protein sequence ID" value="MCG2612920.1"/>
    <property type="molecule type" value="Genomic_DNA"/>
</dbReference>
<evidence type="ECO:0000313" key="2">
    <source>
        <dbReference type="EMBL" id="MCG2612920.1"/>
    </source>
</evidence>